<reference evidence="1 2" key="1">
    <citation type="journal article" date="2019" name="Sci. Data">
        <title>Hybrid genome assembly and annotation of Danionella translucida.</title>
        <authorList>
            <person name="Kadobianskyi M."/>
            <person name="Schulze L."/>
            <person name="Schuelke M."/>
            <person name="Judkewitz B."/>
        </authorList>
    </citation>
    <scope>NUCLEOTIDE SEQUENCE [LARGE SCALE GENOMIC DNA]</scope>
    <source>
        <strain evidence="1 2">Bolton</strain>
    </source>
</reference>
<comment type="caution">
    <text evidence="1">The sequence shown here is derived from an EMBL/GenBank/DDBJ whole genome shotgun (WGS) entry which is preliminary data.</text>
</comment>
<organism evidence="1 2">
    <name type="scientific">Danionella cerebrum</name>
    <dbReference type="NCBI Taxonomy" id="2873325"/>
    <lineage>
        <taxon>Eukaryota</taxon>
        <taxon>Metazoa</taxon>
        <taxon>Chordata</taxon>
        <taxon>Craniata</taxon>
        <taxon>Vertebrata</taxon>
        <taxon>Euteleostomi</taxon>
        <taxon>Actinopterygii</taxon>
        <taxon>Neopterygii</taxon>
        <taxon>Teleostei</taxon>
        <taxon>Ostariophysi</taxon>
        <taxon>Cypriniformes</taxon>
        <taxon>Danionidae</taxon>
        <taxon>Danioninae</taxon>
        <taxon>Danionella</taxon>
    </lineage>
</organism>
<accession>A0A553R6F3</accession>
<protein>
    <submittedName>
        <fullName evidence="1">Uncharacterized protein</fullName>
    </submittedName>
</protein>
<evidence type="ECO:0000313" key="1">
    <source>
        <dbReference type="EMBL" id="TRY97771.1"/>
    </source>
</evidence>
<proteinExistence type="predicted"/>
<sequence length="129" mass="14381">MFVFFSPFAEHQLKRDQVKAWRRLPLKLQSLDRCLQPGGRKLMLPGLFHFPAVSRFAADSLNSASRAGARCFRCQNVIRGATGLANSGLALGNIILYYSDKQKTDTPALLQHPAAEMVNNRRPRVAVAE</sequence>
<dbReference type="AlphaFoldDB" id="A0A553R6F3"/>
<dbReference type="EMBL" id="SRMA01025209">
    <property type="protein sequence ID" value="TRY97771.1"/>
    <property type="molecule type" value="Genomic_DNA"/>
</dbReference>
<gene>
    <name evidence="1" type="ORF">DNTS_008272</name>
</gene>
<dbReference type="Proteomes" id="UP000316079">
    <property type="component" value="Unassembled WGS sequence"/>
</dbReference>
<keyword evidence="2" id="KW-1185">Reference proteome</keyword>
<evidence type="ECO:0000313" key="2">
    <source>
        <dbReference type="Proteomes" id="UP000316079"/>
    </source>
</evidence>
<name>A0A553R6F3_9TELE</name>